<sequence>MMDLNLFAALISATLALVFFFRKRPATPPGPLGLPLIGNVFDLPKRESWKVYLQWSKEYNSDIICLNMMGNRLFILNSVTVVQDLLSKRSSIYSDRPRSTLLDLIGTSWIIPFMDNTYEWKEHRRLFRREFDTADQSATNKSHEVKAARRLLPRLLACKEHDEELRLGAVDAILSITYGITPTNFDHPFIRTPEGINAIFADVAKGGYLVDVFPSLKALPRWLPGVQFHKVADKGKPLARALVMDPYLEVQRQMADGTAVPSVASKFLSVAQGNSSISESEVEAMRNVCGNAYLGGADTTVCALQNFVLAMALHQDVQKKVQKGLDEVLGGTRLPDFGDFDSVPYLLAVINEVFRWHPVTPFAIYHVANSDDVYNGYEIPKGSMMVPNVYAIMHDEQLFGPDPDKFIPERFMKEGGPQFSDVELAFGFGRRVCPGKLMARDTLWIMAATILTTYDITEATDMNGQKLTSDSYLEYTNAMVSFAPRVKVSFKLRVPESMIQESD</sequence>
<comment type="cofactor">
    <cofactor evidence="1 9">
        <name>heme</name>
        <dbReference type="ChEBI" id="CHEBI:30413"/>
    </cofactor>
</comment>
<dbReference type="GO" id="GO:0005506">
    <property type="term" value="F:iron ion binding"/>
    <property type="evidence" value="ECO:0007669"/>
    <property type="project" value="InterPro"/>
</dbReference>
<feature type="binding site" description="axial binding residue" evidence="9">
    <location>
        <position position="433"/>
    </location>
    <ligand>
        <name>heme</name>
        <dbReference type="ChEBI" id="CHEBI:30413"/>
    </ligand>
    <ligandPart>
        <name>Fe</name>
        <dbReference type="ChEBI" id="CHEBI:18248"/>
    </ligandPart>
</feature>
<keyword evidence="4 9" id="KW-0349">Heme</keyword>
<dbReference type="GO" id="GO:0020037">
    <property type="term" value="F:heme binding"/>
    <property type="evidence" value="ECO:0007669"/>
    <property type="project" value="InterPro"/>
</dbReference>
<dbReference type="InterPro" id="IPR017972">
    <property type="entry name" value="Cyt_P450_CS"/>
</dbReference>
<dbReference type="CDD" id="cd11065">
    <property type="entry name" value="CYP64-like"/>
    <property type="match status" value="1"/>
</dbReference>
<gene>
    <name evidence="11" type="ORF">K435DRAFT_960891</name>
</gene>
<evidence type="ECO:0000256" key="2">
    <source>
        <dbReference type="ARBA" id="ARBA00005179"/>
    </source>
</evidence>
<accession>A0A4S8MRS8</accession>
<dbReference type="GO" id="GO:0016705">
    <property type="term" value="F:oxidoreductase activity, acting on paired donors, with incorporation or reduction of molecular oxygen"/>
    <property type="evidence" value="ECO:0007669"/>
    <property type="project" value="InterPro"/>
</dbReference>
<dbReference type="PROSITE" id="PS00086">
    <property type="entry name" value="CYTOCHROME_P450"/>
    <property type="match status" value="1"/>
</dbReference>
<evidence type="ECO:0000256" key="9">
    <source>
        <dbReference type="PIRSR" id="PIRSR602401-1"/>
    </source>
</evidence>
<dbReference type="PRINTS" id="PR00385">
    <property type="entry name" value="P450"/>
</dbReference>
<dbReference type="InterPro" id="IPR036396">
    <property type="entry name" value="Cyt_P450_sf"/>
</dbReference>
<keyword evidence="8 10" id="KW-0503">Monooxygenase</keyword>
<keyword evidence="5 9" id="KW-0479">Metal-binding</keyword>
<evidence type="ECO:0000313" key="12">
    <source>
        <dbReference type="Proteomes" id="UP000297245"/>
    </source>
</evidence>
<evidence type="ECO:0000256" key="8">
    <source>
        <dbReference type="ARBA" id="ARBA00023033"/>
    </source>
</evidence>
<evidence type="ECO:0000313" key="11">
    <source>
        <dbReference type="EMBL" id="THV05807.1"/>
    </source>
</evidence>
<dbReference type="PRINTS" id="PR00463">
    <property type="entry name" value="EP450I"/>
</dbReference>
<dbReference type="Pfam" id="PF00067">
    <property type="entry name" value="p450"/>
    <property type="match status" value="1"/>
</dbReference>
<keyword evidence="7 9" id="KW-0408">Iron</keyword>
<dbReference type="EMBL" id="ML179046">
    <property type="protein sequence ID" value="THV05807.1"/>
    <property type="molecule type" value="Genomic_DNA"/>
</dbReference>
<evidence type="ECO:0000256" key="5">
    <source>
        <dbReference type="ARBA" id="ARBA00022723"/>
    </source>
</evidence>
<evidence type="ECO:0000256" key="7">
    <source>
        <dbReference type="ARBA" id="ARBA00023004"/>
    </source>
</evidence>
<evidence type="ECO:0000256" key="6">
    <source>
        <dbReference type="ARBA" id="ARBA00023002"/>
    </source>
</evidence>
<comment type="pathway">
    <text evidence="2">Secondary metabolite biosynthesis.</text>
</comment>
<dbReference type="Proteomes" id="UP000297245">
    <property type="component" value="Unassembled WGS sequence"/>
</dbReference>
<proteinExistence type="inferred from homology"/>
<comment type="similarity">
    <text evidence="3 10">Belongs to the cytochrome P450 family.</text>
</comment>
<organism evidence="11 12">
    <name type="scientific">Dendrothele bispora (strain CBS 962.96)</name>
    <dbReference type="NCBI Taxonomy" id="1314807"/>
    <lineage>
        <taxon>Eukaryota</taxon>
        <taxon>Fungi</taxon>
        <taxon>Dikarya</taxon>
        <taxon>Basidiomycota</taxon>
        <taxon>Agaricomycotina</taxon>
        <taxon>Agaricomycetes</taxon>
        <taxon>Agaricomycetidae</taxon>
        <taxon>Agaricales</taxon>
        <taxon>Agaricales incertae sedis</taxon>
        <taxon>Dendrothele</taxon>
    </lineage>
</organism>
<dbReference type="InterPro" id="IPR050364">
    <property type="entry name" value="Cytochrome_P450_fung"/>
</dbReference>
<dbReference type="AlphaFoldDB" id="A0A4S8MRS8"/>
<dbReference type="OrthoDB" id="1055148at2759"/>
<protein>
    <submittedName>
        <fullName evidence="11">Cytochrome P450</fullName>
    </submittedName>
</protein>
<dbReference type="PANTHER" id="PTHR46300:SF7">
    <property type="entry name" value="P450, PUTATIVE (EUROFUNG)-RELATED"/>
    <property type="match status" value="1"/>
</dbReference>
<evidence type="ECO:0000256" key="10">
    <source>
        <dbReference type="RuleBase" id="RU000461"/>
    </source>
</evidence>
<dbReference type="InterPro" id="IPR002401">
    <property type="entry name" value="Cyt_P450_E_grp-I"/>
</dbReference>
<evidence type="ECO:0000256" key="4">
    <source>
        <dbReference type="ARBA" id="ARBA00022617"/>
    </source>
</evidence>
<dbReference type="SUPFAM" id="SSF48264">
    <property type="entry name" value="Cytochrome P450"/>
    <property type="match status" value="1"/>
</dbReference>
<evidence type="ECO:0000256" key="3">
    <source>
        <dbReference type="ARBA" id="ARBA00010617"/>
    </source>
</evidence>
<name>A0A4S8MRS8_DENBC</name>
<keyword evidence="12" id="KW-1185">Reference proteome</keyword>
<reference evidence="11 12" key="1">
    <citation type="journal article" date="2019" name="Nat. Ecol. Evol.">
        <title>Megaphylogeny resolves global patterns of mushroom evolution.</title>
        <authorList>
            <person name="Varga T."/>
            <person name="Krizsan K."/>
            <person name="Foldi C."/>
            <person name="Dima B."/>
            <person name="Sanchez-Garcia M."/>
            <person name="Sanchez-Ramirez S."/>
            <person name="Szollosi G.J."/>
            <person name="Szarkandi J.G."/>
            <person name="Papp V."/>
            <person name="Albert L."/>
            <person name="Andreopoulos W."/>
            <person name="Angelini C."/>
            <person name="Antonin V."/>
            <person name="Barry K.W."/>
            <person name="Bougher N.L."/>
            <person name="Buchanan P."/>
            <person name="Buyck B."/>
            <person name="Bense V."/>
            <person name="Catcheside P."/>
            <person name="Chovatia M."/>
            <person name="Cooper J."/>
            <person name="Damon W."/>
            <person name="Desjardin D."/>
            <person name="Finy P."/>
            <person name="Geml J."/>
            <person name="Haridas S."/>
            <person name="Hughes K."/>
            <person name="Justo A."/>
            <person name="Karasinski D."/>
            <person name="Kautmanova I."/>
            <person name="Kiss B."/>
            <person name="Kocsube S."/>
            <person name="Kotiranta H."/>
            <person name="LaButti K.M."/>
            <person name="Lechner B.E."/>
            <person name="Liimatainen K."/>
            <person name="Lipzen A."/>
            <person name="Lukacs Z."/>
            <person name="Mihaltcheva S."/>
            <person name="Morgado L.N."/>
            <person name="Niskanen T."/>
            <person name="Noordeloos M.E."/>
            <person name="Ohm R.A."/>
            <person name="Ortiz-Santana B."/>
            <person name="Ovrebo C."/>
            <person name="Racz N."/>
            <person name="Riley R."/>
            <person name="Savchenko A."/>
            <person name="Shiryaev A."/>
            <person name="Soop K."/>
            <person name="Spirin V."/>
            <person name="Szebenyi C."/>
            <person name="Tomsovsky M."/>
            <person name="Tulloss R.E."/>
            <person name="Uehling J."/>
            <person name="Grigoriev I.V."/>
            <person name="Vagvolgyi C."/>
            <person name="Papp T."/>
            <person name="Martin F.M."/>
            <person name="Miettinen O."/>
            <person name="Hibbett D.S."/>
            <person name="Nagy L.G."/>
        </authorList>
    </citation>
    <scope>NUCLEOTIDE SEQUENCE [LARGE SCALE GENOMIC DNA]</scope>
    <source>
        <strain evidence="11 12">CBS 962.96</strain>
    </source>
</reference>
<dbReference type="PANTHER" id="PTHR46300">
    <property type="entry name" value="P450, PUTATIVE (EUROFUNG)-RELATED-RELATED"/>
    <property type="match status" value="1"/>
</dbReference>
<dbReference type="Gene3D" id="1.10.630.10">
    <property type="entry name" value="Cytochrome P450"/>
    <property type="match status" value="1"/>
</dbReference>
<keyword evidence="6 10" id="KW-0560">Oxidoreductase</keyword>
<dbReference type="GO" id="GO:0004497">
    <property type="term" value="F:monooxygenase activity"/>
    <property type="evidence" value="ECO:0007669"/>
    <property type="project" value="UniProtKB-KW"/>
</dbReference>
<evidence type="ECO:0000256" key="1">
    <source>
        <dbReference type="ARBA" id="ARBA00001971"/>
    </source>
</evidence>
<dbReference type="InterPro" id="IPR001128">
    <property type="entry name" value="Cyt_P450"/>
</dbReference>